<evidence type="ECO:0000256" key="1">
    <source>
        <dbReference type="ARBA" id="ARBA00022659"/>
    </source>
</evidence>
<dbReference type="Gene3D" id="2.10.70.10">
    <property type="entry name" value="Complement Module, domain 1"/>
    <property type="match status" value="2"/>
</dbReference>
<reference evidence="7" key="1">
    <citation type="submission" date="2022-11" db="EMBL/GenBank/DDBJ databases">
        <title>Centuries of genome instability and evolution in soft-shell clam transmissible cancer (bioRxiv).</title>
        <authorList>
            <person name="Hart S.F.M."/>
            <person name="Yonemitsu M.A."/>
            <person name="Giersch R.M."/>
            <person name="Beal B.F."/>
            <person name="Arriagada G."/>
            <person name="Davis B.W."/>
            <person name="Ostrander E.A."/>
            <person name="Goff S.P."/>
            <person name="Metzger M.J."/>
        </authorList>
    </citation>
    <scope>NUCLEOTIDE SEQUENCE</scope>
    <source>
        <strain evidence="7">MELC-2E11</strain>
        <tissue evidence="7">Siphon/mantle</tissue>
    </source>
</reference>
<accession>A0ABY7ECG3</accession>
<dbReference type="InterPro" id="IPR035976">
    <property type="entry name" value="Sushi/SCR/CCP_sf"/>
</dbReference>
<evidence type="ECO:0000256" key="3">
    <source>
        <dbReference type="ARBA" id="ARBA00023157"/>
    </source>
</evidence>
<keyword evidence="2" id="KW-0677">Repeat</keyword>
<evidence type="ECO:0000313" key="8">
    <source>
        <dbReference type="Proteomes" id="UP001164746"/>
    </source>
</evidence>
<keyword evidence="4" id="KW-0325">Glycoprotein</keyword>
<proteinExistence type="predicted"/>
<dbReference type="SUPFAM" id="SSF57535">
    <property type="entry name" value="Complement control module/SCR domain"/>
    <property type="match status" value="2"/>
</dbReference>
<dbReference type="InterPro" id="IPR000436">
    <property type="entry name" value="Sushi_SCR_CCP_dom"/>
</dbReference>
<evidence type="ECO:0000256" key="2">
    <source>
        <dbReference type="ARBA" id="ARBA00022737"/>
    </source>
</evidence>
<evidence type="ECO:0000313" key="7">
    <source>
        <dbReference type="EMBL" id="WAR06079.1"/>
    </source>
</evidence>
<dbReference type="EMBL" id="CP111016">
    <property type="protein sequence ID" value="WAR06079.1"/>
    <property type="molecule type" value="Genomic_DNA"/>
</dbReference>
<keyword evidence="3 5" id="KW-1015">Disulfide bond</keyword>
<feature type="domain" description="Sushi" evidence="6">
    <location>
        <begin position="331"/>
        <end position="390"/>
    </location>
</feature>
<dbReference type="PROSITE" id="PS50923">
    <property type="entry name" value="SUSHI"/>
    <property type="match status" value="2"/>
</dbReference>
<dbReference type="CDD" id="cd00033">
    <property type="entry name" value="CCP"/>
    <property type="match status" value="1"/>
</dbReference>
<name>A0ABY7ECG3_MYAAR</name>
<dbReference type="SMART" id="SM00032">
    <property type="entry name" value="CCP"/>
    <property type="match status" value="2"/>
</dbReference>
<keyword evidence="8" id="KW-1185">Reference proteome</keyword>
<keyword evidence="1 5" id="KW-0768">Sushi</keyword>
<dbReference type="PANTHER" id="PTHR19325:SF575">
    <property type="entry name" value="LOCOMOTION-RELATED PROTEIN HIKARU GENKI"/>
    <property type="match status" value="1"/>
</dbReference>
<organism evidence="7 8">
    <name type="scientific">Mya arenaria</name>
    <name type="common">Soft-shell clam</name>
    <dbReference type="NCBI Taxonomy" id="6604"/>
    <lineage>
        <taxon>Eukaryota</taxon>
        <taxon>Metazoa</taxon>
        <taxon>Spiralia</taxon>
        <taxon>Lophotrochozoa</taxon>
        <taxon>Mollusca</taxon>
        <taxon>Bivalvia</taxon>
        <taxon>Autobranchia</taxon>
        <taxon>Heteroconchia</taxon>
        <taxon>Euheterodonta</taxon>
        <taxon>Imparidentia</taxon>
        <taxon>Neoheterodontei</taxon>
        <taxon>Myida</taxon>
        <taxon>Myoidea</taxon>
        <taxon>Myidae</taxon>
        <taxon>Mya</taxon>
    </lineage>
</organism>
<evidence type="ECO:0000256" key="4">
    <source>
        <dbReference type="ARBA" id="ARBA00023180"/>
    </source>
</evidence>
<protein>
    <recommendedName>
        <fullName evidence="6">Sushi domain-containing protein</fullName>
    </recommendedName>
</protein>
<gene>
    <name evidence="7" type="ORF">MAR_021448</name>
</gene>
<evidence type="ECO:0000259" key="6">
    <source>
        <dbReference type="PROSITE" id="PS50923"/>
    </source>
</evidence>
<dbReference type="InterPro" id="IPR050350">
    <property type="entry name" value="Compl-Cell_Adhes-Reg"/>
</dbReference>
<dbReference type="Pfam" id="PF00084">
    <property type="entry name" value="Sushi"/>
    <property type="match status" value="2"/>
</dbReference>
<comment type="caution">
    <text evidence="5">Lacks conserved residue(s) required for the propagation of feature annotation.</text>
</comment>
<feature type="domain" description="Sushi" evidence="6">
    <location>
        <begin position="1"/>
        <end position="36"/>
    </location>
</feature>
<sequence length="390" mass="40979">MVTYQCMTGFGPFPCTNNKITCDANGTWTGNPQCLRVCGPVSVPFATAVFNPGQTSDHQTVVRFECWDDFVPSITGNPIIERRCVDGTWQTNNAAMCLPKNCEAIRQMTPNAASGTYSVSNPVTLASVNIFCDFEQVSGCAVAYIKPDSIANAAESIPELFQVNDVAYIRHRLTAGGTQSVAEVRQINAFSSVPLSMQVNANTDYTAPDDSGLGPYLYLGFVPAAQVPNVGPQGFNAGGMDFTFTNCDANNASRFVFFVNSAMAPSAGRNIIDETALMNAWISEANAAVTPVTADTFVTDYEVGFGGCGGLAQAIAYSTVNGVTLGMKAALTCPRPETVAMATFVVSAAERIPGTTVTYTCTNGLSVVSGSAVRTCQASSTWSGSAPVCG</sequence>
<evidence type="ECO:0000256" key="5">
    <source>
        <dbReference type="PROSITE-ProRule" id="PRU00302"/>
    </source>
</evidence>
<dbReference type="Proteomes" id="UP001164746">
    <property type="component" value="Chromosome 5"/>
</dbReference>
<dbReference type="PANTHER" id="PTHR19325">
    <property type="entry name" value="COMPLEMENT COMPONENT-RELATED SUSHI DOMAIN-CONTAINING"/>
    <property type="match status" value="1"/>
</dbReference>
<feature type="disulfide bond" evidence="5">
    <location>
        <begin position="333"/>
        <end position="376"/>
    </location>
</feature>